<accession>E2AV62</accession>
<proteinExistence type="predicted"/>
<name>E2AV62_CAMFO</name>
<sequence>YCPNVASCTFFLFYRLKLPL</sequence>
<organism evidence="2">
    <name type="scientific">Camponotus floridanus</name>
    <name type="common">Florida carpenter ant</name>
    <dbReference type="NCBI Taxonomy" id="104421"/>
    <lineage>
        <taxon>Eukaryota</taxon>
        <taxon>Metazoa</taxon>
        <taxon>Ecdysozoa</taxon>
        <taxon>Arthropoda</taxon>
        <taxon>Hexapoda</taxon>
        <taxon>Insecta</taxon>
        <taxon>Pterygota</taxon>
        <taxon>Neoptera</taxon>
        <taxon>Endopterygota</taxon>
        <taxon>Hymenoptera</taxon>
        <taxon>Apocrita</taxon>
        <taxon>Aculeata</taxon>
        <taxon>Formicoidea</taxon>
        <taxon>Formicidae</taxon>
        <taxon>Formicinae</taxon>
        <taxon>Camponotus</taxon>
    </lineage>
</organism>
<reference evidence="1 2" key="1">
    <citation type="journal article" date="2010" name="Science">
        <title>Genomic comparison of the ants Camponotus floridanus and Harpegnathos saltator.</title>
        <authorList>
            <person name="Bonasio R."/>
            <person name="Zhang G."/>
            <person name="Ye C."/>
            <person name="Mutti N.S."/>
            <person name="Fang X."/>
            <person name="Qin N."/>
            <person name="Donahue G."/>
            <person name="Yang P."/>
            <person name="Li Q."/>
            <person name="Li C."/>
            <person name="Zhang P."/>
            <person name="Huang Z."/>
            <person name="Berger S.L."/>
            <person name="Reinberg D."/>
            <person name="Wang J."/>
            <person name="Liebig J."/>
        </authorList>
    </citation>
    <scope>NUCLEOTIDE SEQUENCE [LARGE SCALE GENOMIC DNA]</scope>
    <source>
        <strain evidence="2">C129</strain>
    </source>
</reference>
<dbReference type="AlphaFoldDB" id="E2AV62"/>
<protein>
    <submittedName>
        <fullName evidence="1">Uncharacterized protein</fullName>
    </submittedName>
</protein>
<evidence type="ECO:0000313" key="1">
    <source>
        <dbReference type="EMBL" id="EFN62679.1"/>
    </source>
</evidence>
<gene>
    <name evidence="1" type="ORF">EAG_10558</name>
</gene>
<dbReference type="InParanoid" id="E2AV62"/>
<dbReference type="Proteomes" id="UP000000311">
    <property type="component" value="Unassembled WGS sequence"/>
</dbReference>
<evidence type="ECO:0000313" key="2">
    <source>
        <dbReference type="Proteomes" id="UP000000311"/>
    </source>
</evidence>
<feature type="non-terminal residue" evidence="1">
    <location>
        <position position="20"/>
    </location>
</feature>
<feature type="non-terminal residue" evidence="1">
    <location>
        <position position="1"/>
    </location>
</feature>
<keyword evidence="2" id="KW-1185">Reference proteome</keyword>
<dbReference type="EMBL" id="GL443028">
    <property type="protein sequence ID" value="EFN62679.1"/>
    <property type="molecule type" value="Genomic_DNA"/>
</dbReference>